<keyword evidence="7" id="KW-1185">Reference proteome</keyword>
<evidence type="ECO:0000259" key="4">
    <source>
        <dbReference type="PROSITE" id="PS51650"/>
    </source>
</evidence>
<feature type="domain" description="DOCKER" evidence="5">
    <location>
        <begin position="1410"/>
        <end position="1851"/>
    </location>
</feature>
<comment type="caution">
    <text evidence="6">The sequence shown here is derived from an EMBL/GenBank/DDBJ whole genome shotgun (WGS) entry which is preliminary data.</text>
</comment>
<dbReference type="Gene3D" id="1.25.40.410">
    <property type="match status" value="1"/>
</dbReference>
<accession>A0A8J6B8S2</accession>
<gene>
    <name evidence="6" type="ORF">J8273_1598</name>
</gene>
<feature type="region of interest" description="Disordered" evidence="3">
    <location>
        <begin position="365"/>
        <end position="395"/>
    </location>
</feature>
<evidence type="ECO:0000259" key="5">
    <source>
        <dbReference type="PROSITE" id="PS51651"/>
    </source>
</evidence>
<dbReference type="InterPro" id="IPR043161">
    <property type="entry name" value="DOCK_C_lobe_A"/>
</dbReference>
<dbReference type="PROSITE" id="PS51650">
    <property type="entry name" value="C2_DOCK"/>
    <property type="match status" value="1"/>
</dbReference>
<dbReference type="PANTHER" id="PTHR23317">
    <property type="entry name" value="DEDICATOR OF CYTOKINESIS DOCK"/>
    <property type="match status" value="1"/>
</dbReference>
<feature type="region of interest" description="Disordered" evidence="3">
    <location>
        <begin position="1136"/>
        <end position="1164"/>
    </location>
</feature>
<dbReference type="EMBL" id="JAHDYR010000005">
    <property type="protein sequence ID" value="KAG9396589.1"/>
    <property type="molecule type" value="Genomic_DNA"/>
</dbReference>
<evidence type="ECO:0000256" key="2">
    <source>
        <dbReference type="PROSITE-ProRule" id="PRU00983"/>
    </source>
</evidence>
<dbReference type="InterPro" id="IPR027357">
    <property type="entry name" value="DOCKER_dom"/>
</dbReference>
<evidence type="ECO:0000256" key="1">
    <source>
        <dbReference type="ARBA" id="ARBA00022553"/>
    </source>
</evidence>
<dbReference type="InterPro" id="IPR035892">
    <property type="entry name" value="C2_domain_sf"/>
</dbReference>
<organism evidence="6 7">
    <name type="scientific">Carpediemonas membranifera</name>
    <dbReference type="NCBI Taxonomy" id="201153"/>
    <lineage>
        <taxon>Eukaryota</taxon>
        <taxon>Metamonada</taxon>
        <taxon>Carpediemonas-like organisms</taxon>
        <taxon>Carpediemonas</taxon>
    </lineage>
</organism>
<comment type="similarity">
    <text evidence="2">Belongs to the DOCK family.</text>
</comment>
<dbReference type="InterPro" id="IPR043162">
    <property type="entry name" value="DOCK_C_lobe_C"/>
</dbReference>
<evidence type="ECO:0000313" key="6">
    <source>
        <dbReference type="EMBL" id="KAG9396589.1"/>
    </source>
</evidence>
<dbReference type="InterPro" id="IPR027007">
    <property type="entry name" value="C2_DOCK-type_domain"/>
</dbReference>
<protein>
    <submittedName>
        <fullName evidence="6">Dock180/Zizimin C2 domain protein</fullName>
    </submittedName>
</protein>
<dbReference type="Gene3D" id="1.20.58.740">
    <property type="match status" value="1"/>
</dbReference>
<dbReference type="GO" id="GO:0005085">
    <property type="term" value="F:guanyl-nucleotide exchange factor activity"/>
    <property type="evidence" value="ECO:0007669"/>
    <property type="project" value="InterPro"/>
</dbReference>
<dbReference type="InterPro" id="IPR016024">
    <property type="entry name" value="ARM-type_fold"/>
</dbReference>
<dbReference type="InterPro" id="IPR026791">
    <property type="entry name" value="DOCK"/>
</dbReference>
<dbReference type="OrthoDB" id="47328at2759"/>
<feature type="domain" description="C2 DOCK-type" evidence="4">
    <location>
        <begin position="478"/>
        <end position="646"/>
    </location>
</feature>
<keyword evidence="1" id="KW-0597">Phosphoprotein</keyword>
<dbReference type="InterPro" id="IPR046770">
    <property type="entry name" value="DOCKER_Lobe_B"/>
</dbReference>
<reference evidence="6" key="1">
    <citation type="submission" date="2021-05" db="EMBL/GenBank/DDBJ databases">
        <title>A free-living protist that lacks canonical eukaryotic 1 DNA replication and segregation systems.</title>
        <authorList>
            <person name="Salas-Leiva D.E."/>
            <person name="Tromer E.C."/>
            <person name="Curtis B.A."/>
            <person name="Jerlstrom-Hultqvist J."/>
            <person name="Kolisko M."/>
            <person name="Yi Z."/>
            <person name="Salas-Leiva J.S."/>
            <person name="Gallot-Lavallee L."/>
            <person name="Kops G.J.P.L."/>
            <person name="Archibald J.M."/>
            <person name="Simpson A.G.B."/>
            <person name="Roger A.J."/>
        </authorList>
    </citation>
    <scope>NUCLEOTIDE SEQUENCE</scope>
    <source>
        <strain evidence="6">BICM</strain>
    </source>
</reference>
<dbReference type="PROSITE" id="PS51651">
    <property type="entry name" value="DOCKER"/>
    <property type="match status" value="1"/>
</dbReference>
<dbReference type="PANTHER" id="PTHR23317:SF76">
    <property type="entry name" value="LD20667P"/>
    <property type="match status" value="1"/>
</dbReference>
<dbReference type="GO" id="GO:0007264">
    <property type="term" value="P:small GTPase-mediated signal transduction"/>
    <property type="evidence" value="ECO:0007669"/>
    <property type="project" value="InterPro"/>
</dbReference>
<feature type="compositionally biased region" description="Polar residues" evidence="3">
    <location>
        <begin position="1139"/>
        <end position="1164"/>
    </location>
</feature>
<feature type="compositionally biased region" description="Polar residues" evidence="3">
    <location>
        <begin position="377"/>
        <end position="387"/>
    </location>
</feature>
<proteinExistence type="inferred from homology"/>
<dbReference type="InterPro" id="IPR046773">
    <property type="entry name" value="DOCKER_Lobe_C"/>
</dbReference>
<sequence length="1863" mass="203225">MASVLGQIQPDELRLEQHDKENDCLRPSLPLKYKEEADSAYVQEFGQFYSTPYRTVEIRDEPYPPVVPPDVKHVFPAEARKESRAGVNALFPDAVQTDLCDPAMALDRPNIAELTKLNDNSRQPLLVAFKPTEPANIVSNLCFRDHPAIAPFQTNDGTSFLLHVAGLMLKDGPIEPLWGSFVLVNGRTGKRLSEEFSVPLNGEEDRMLVCEDPSPSHTTIFTVAEPSIDIFLVCRLFRVIQGDDATLDLMTRPSADRVAKHRTKNAAHFTRLRQCRQCILWSAMPVYSLVRRQEVPTFDLAGLNQLPLMRPKTPADLTDAAIIAASKEMLSPTHTQRLRPTKASVAVIGAALTMPLSTVRAHFAGSPRKPKAYPNRYASSRSSTVSGSPLVPAADPEDDKHVTLIPKLRVTPDLIPLKDAATDVSACQEGPCSASLPTILSLSGVDVSKCGDEVGLANERVKVSESFSAVVQPALRYMELMFVRLLKVDFNRVKRVACRNIIAKIQLFATDDVDAEPLKLILPKEGISGYRTEHYSATVYHAKTRFFSDEARIQLPFPCTESHHVRITFYHITVKDKPGDIMTPIGFTAFPLMQDDRLTDTELAGFPLAVEPVSGYLAAFTGRTPPEELQFHDRGQPIVELSAASVSTMHTSSGAIAGLYRLFDIVSVGHSAIGDRKTFDTHARETLRNLTRRPDPELVESLPVIMTVLFKLVVSFHGLPNGLPLAAEALIAIANFVSTVDGMVLEGGERVGVVDTYLKHVLDLTGFGGDRMASYIAVINTWTAVLTDKQYSRAVVDTVRTGWVFMDAIVKSIRLDLHSQHGGWPDWNSDRSGWFGQALYMCLGNLVTALIACIGGSKGSGGKVTLGLTDLKALATSTALFLYDLMYTCDHGKIFGLIADVLNQRGVWDDGEASGISDSRSEFLRVIFSHPLLVQLSHPVPLRLGHTKVKGAVVSVRNAVSVLSQDQRLPGILAEEVKRGLLSTKTTVRLGSAHLLHEVLHRADVRYGNDIVMLPLKASVATLFYPILLTILDHYTTAFARDISQSLVESQELVLQSALWILTSIEQQLLWDTLAQASPAQLASVSRILTDSVRLFSYSRQQAVKRESRIGDGVPAALDAKAELEAKYRNMVRGRGTLSRGSQSTLRGSRSSKQSRPTLSMHTTQMGTVNGALVPADRTESPAGEALLSVMHVMSEILTATGPAMATPAVATVVLDTVCVVAGAELSDIAARRLPILIQQLCDVASDQLFRGAGAEYTRTLVGVGLRLLGSKSADHRRAGVQLLYTLVRGNYREMRQINRVKFQMITGLSALSSLITDADDQVRASFAALSAYSEVDTKLPNHPLFQAAVRSMTETLATIVHDTVVVESGGAQDPETLADMYLRIADGYSATPALRAANLNMLVEHLDPTPTAAELEKIAKMPEDELNRHLEVTTKRPMVEAGIAVLYVAALTAEMLSVPAPPAMSAFGDELSLAEALRRHLSPVVPDMPVQLEADAQLLSEGSDEGTVVALLSQAARRFSDSQLYEFAHTVLTTAAQLCMHFGRFDELVRVQTDLVGVATHIRAVAGLHGERPIGTFYRVGFFGAAFGPLNDGKEYIYRESGLCRLPEIKGRLQDFWGQQLGPKLVMVTEGKPLNPAELDPDKAYLQLTTVKPFFGTVDGTTIPQPRNAFEAKTGVTHFFYENPYVVGGGKLSTATPSNLGSILTVLRTTVSLPAISKRSVVEAKFSLTIDPLQTSISTLEAQIAKLRGEAEREPPEIDSLQIIVAGSVRVQVNAGPAETARAFLKSPDGDERLADLKTRLVELVTVSFETLKVGKAIVPPDRVPFHVECVKGLRTLVADLGELVELPEIEWAAIEMAETVE</sequence>
<name>A0A8J6B8S2_9EUKA</name>
<evidence type="ECO:0000256" key="3">
    <source>
        <dbReference type="SAM" id="MobiDB-lite"/>
    </source>
</evidence>
<dbReference type="Gene3D" id="2.60.40.150">
    <property type="entry name" value="C2 domain"/>
    <property type="match status" value="1"/>
</dbReference>
<evidence type="ECO:0000313" key="7">
    <source>
        <dbReference type="Proteomes" id="UP000717585"/>
    </source>
</evidence>
<dbReference type="Pfam" id="PF14429">
    <property type="entry name" value="DOCK-C2"/>
    <property type="match status" value="1"/>
</dbReference>
<dbReference type="CDD" id="cd11684">
    <property type="entry name" value="DHR2_DOCK"/>
    <property type="match status" value="1"/>
</dbReference>
<dbReference type="Pfam" id="PF20421">
    <property type="entry name" value="DHR-2_Lobe_C"/>
    <property type="match status" value="1"/>
</dbReference>
<dbReference type="SUPFAM" id="SSF48371">
    <property type="entry name" value="ARM repeat"/>
    <property type="match status" value="1"/>
</dbReference>
<dbReference type="Proteomes" id="UP000717585">
    <property type="component" value="Unassembled WGS sequence"/>
</dbReference>
<dbReference type="Pfam" id="PF20422">
    <property type="entry name" value="DHR-2_Lobe_B"/>
    <property type="match status" value="1"/>
</dbReference>